<dbReference type="GO" id="GO:0005856">
    <property type="term" value="C:cytoskeleton"/>
    <property type="evidence" value="ECO:0007669"/>
    <property type="project" value="TreeGrafter"/>
</dbReference>
<feature type="domain" description="Class II aldolase/adducin N-terminal" evidence="1">
    <location>
        <begin position="22"/>
        <end position="253"/>
    </location>
</feature>
<evidence type="ECO:0000313" key="3">
    <source>
        <dbReference type="Proteomes" id="UP000243797"/>
    </source>
</evidence>
<dbReference type="PANTHER" id="PTHR10672">
    <property type="entry name" value="ADDUCIN"/>
    <property type="match status" value="1"/>
</dbReference>
<keyword evidence="3" id="KW-1185">Reference proteome</keyword>
<dbReference type="Proteomes" id="UP000243797">
    <property type="component" value="Unassembled WGS sequence"/>
</dbReference>
<dbReference type="Pfam" id="PF00596">
    <property type="entry name" value="Aldolase_II"/>
    <property type="match status" value="1"/>
</dbReference>
<comment type="caution">
    <text evidence="2">The sequence shown here is derived from an EMBL/GenBank/DDBJ whole genome shotgun (WGS) entry which is preliminary data.</text>
</comment>
<dbReference type="SMART" id="SM01007">
    <property type="entry name" value="Aldolase_II"/>
    <property type="match status" value="1"/>
</dbReference>
<dbReference type="InterPro" id="IPR001303">
    <property type="entry name" value="Aldolase_II/adducin_N"/>
</dbReference>
<dbReference type="Gene3D" id="3.40.225.10">
    <property type="entry name" value="Class II aldolase/adducin N-terminal domain"/>
    <property type="match status" value="1"/>
</dbReference>
<accession>A0A2K1R3K5</accession>
<dbReference type="EMBL" id="NKHZ01000001">
    <property type="protein sequence ID" value="PNS21879.1"/>
    <property type="molecule type" value="Genomic_DNA"/>
</dbReference>
<dbReference type="PANTHER" id="PTHR10672:SF41">
    <property type="entry name" value="CLASS II ALDOLASE_ADDUCIN DOMAIN PROTEIN (AFU_ORTHOLOGUE AFUA_3G01330)"/>
    <property type="match status" value="1"/>
</dbReference>
<organism evidence="2 3">
    <name type="scientific">Sphaceloma murrayae</name>
    <dbReference type="NCBI Taxonomy" id="2082308"/>
    <lineage>
        <taxon>Eukaryota</taxon>
        <taxon>Fungi</taxon>
        <taxon>Dikarya</taxon>
        <taxon>Ascomycota</taxon>
        <taxon>Pezizomycotina</taxon>
        <taxon>Dothideomycetes</taxon>
        <taxon>Dothideomycetidae</taxon>
        <taxon>Myriangiales</taxon>
        <taxon>Elsinoaceae</taxon>
        <taxon>Sphaceloma</taxon>
    </lineage>
</organism>
<sequence length="344" mass="37636">MAPDLSSRLKTATTPIPSTFFSTLITANHILHSQSIVDGYGHISARNPQDPTTFFLSRSLAPALVSSRSDILLYRVSDGEPVPPSHDTSPPAEPPKHYLERYIHSALYARYPDIHAVVHAHSPAVLPFGITSVPLRPTFHMAGVVGPQAPVFDIGPHYSNSDVHDLLVTSARLGDALAKGFNPESWVGKAGGFLKSYALAQVGMGKKDDEVDVPYPSHEVVLMRGHGFTAVGRGVEEAVYRAVYTVVNAQVQRDAVLMQGAWNTGVVGERVGKVGKEGYQGGEKEGSTRMEGVRFLSEREGKDAWESNKGQMMRPWGLWVEEVKRAGWYKNGYWEKEQEGKTGS</sequence>
<dbReference type="GO" id="GO:0051015">
    <property type="term" value="F:actin filament binding"/>
    <property type="evidence" value="ECO:0007669"/>
    <property type="project" value="TreeGrafter"/>
</dbReference>
<dbReference type="OrthoDB" id="2932980at2759"/>
<reference evidence="2 3" key="1">
    <citation type="submission" date="2017-06" db="EMBL/GenBank/DDBJ databases">
        <title>Draft genome sequence of a variant of Elsinoe murrayae.</title>
        <authorList>
            <person name="Cheng Q."/>
        </authorList>
    </citation>
    <scope>NUCLEOTIDE SEQUENCE [LARGE SCALE GENOMIC DNA]</scope>
    <source>
        <strain evidence="2 3">CQ-2017a</strain>
    </source>
</reference>
<dbReference type="AlphaFoldDB" id="A0A2K1R3K5"/>
<proteinExistence type="predicted"/>
<dbReference type="STRING" id="2082308.A0A2K1R3K5"/>
<dbReference type="InParanoid" id="A0A2K1R3K5"/>
<dbReference type="SUPFAM" id="SSF53639">
    <property type="entry name" value="AraD/HMP-PK domain-like"/>
    <property type="match status" value="2"/>
</dbReference>
<protein>
    <recommendedName>
        <fullName evidence="1">Class II aldolase/adducin N-terminal domain-containing protein</fullName>
    </recommendedName>
</protein>
<name>A0A2K1R3K5_9PEZI</name>
<dbReference type="InterPro" id="IPR036409">
    <property type="entry name" value="Aldolase_II/adducin_N_sf"/>
</dbReference>
<dbReference type="InterPro" id="IPR051017">
    <property type="entry name" value="Aldolase-II_Adducin_sf"/>
</dbReference>
<evidence type="ECO:0000259" key="1">
    <source>
        <dbReference type="SMART" id="SM01007"/>
    </source>
</evidence>
<gene>
    <name evidence="2" type="ORF">CAC42_477</name>
</gene>
<evidence type="ECO:0000313" key="2">
    <source>
        <dbReference type="EMBL" id="PNS21879.1"/>
    </source>
</evidence>